<evidence type="ECO:0000313" key="2">
    <source>
        <dbReference type="Proteomes" id="UP001180020"/>
    </source>
</evidence>
<dbReference type="EMBL" id="JAUJYO010000017">
    <property type="protein sequence ID" value="KAK1293345.1"/>
    <property type="molecule type" value="Genomic_DNA"/>
</dbReference>
<evidence type="ECO:0000313" key="1">
    <source>
        <dbReference type="EMBL" id="KAK1293345.1"/>
    </source>
</evidence>
<accession>A0AAV9CWX5</accession>
<reference evidence="1" key="2">
    <citation type="submission" date="2023-06" db="EMBL/GenBank/DDBJ databases">
        <authorList>
            <person name="Ma L."/>
            <person name="Liu K.-W."/>
            <person name="Li Z."/>
            <person name="Hsiao Y.-Y."/>
            <person name="Qi Y."/>
            <person name="Fu T."/>
            <person name="Tang G."/>
            <person name="Zhang D."/>
            <person name="Sun W.-H."/>
            <person name="Liu D.-K."/>
            <person name="Li Y."/>
            <person name="Chen G.-Z."/>
            <person name="Liu X.-D."/>
            <person name="Liao X.-Y."/>
            <person name="Jiang Y.-T."/>
            <person name="Yu X."/>
            <person name="Hao Y."/>
            <person name="Huang J."/>
            <person name="Zhao X.-W."/>
            <person name="Ke S."/>
            <person name="Chen Y.-Y."/>
            <person name="Wu W.-L."/>
            <person name="Hsu J.-L."/>
            <person name="Lin Y.-F."/>
            <person name="Huang M.-D."/>
            <person name="Li C.-Y."/>
            <person name="Huang L."/>
            <person name="Wang Z.-W."/>
            <person name="Zhao X."/>
            <person name="Zhong W.-Y."/>
            <person name="Peng D.-H."/>
            <person name="Ahmad S."/>
            <person name="Lan S."/>
            <person name="Zhang J.-S."/>
            <person name="Tsai W.-C."/>
            <person name="Van De Peer Y."/>
            <person name="Liu Z.-J."/>
        </authorList>
    </citation>
    <scope>NUCLEOTIDE SEQUENCE</scope>
    <source>
        <strain evidence="1">CP</strain>
        <tissue evidence="1">Leaves</tissue>
    </source>
</reference>
<sequence>MNLALLTKWVWQWMDNPETLWVRLFRERYPLAAGSHLPWLSRRSSGLCKGWFTGMEQFVHAWTWTAGDGGSIRFWSDRWCGEESLMSRFPSMYHIATNQEGWVGKA</sequence>
<protein>
    <submittedName>
        <fullName evidence="1">Uncharacterized protein</fullName>
    </submittedName>
</protein>
<comment type="caution">
    <text evidence="1">The sequence shown here is derived from an EMBL/GenBank/DDBJ whole genome shotgun (WGS) entry which is preliminary data.</text>
</comment>
<gene>
    <name evidence="1" type="ORF">QJS10_CPB17g00622</name>
</gene>
<name>A0AAV9CWX5_ACOCL</name>
<organism evidence="1 2">
    <name type="scientific">Acorus calamus</name>
    <name type="common">Sweet flag</name>
    <dbReference type="NCBI Taxonomy" id="4465"/>
    <lineage>
        <taxon>Eukaryota</taxon>
        <taxon>Viridiplantae</taxon>
        <taxon>Streptophyta</taxon>
        <taxon>Embryophyta</taxon>
        <taxon>Tracheophyta</taxon>
        <taxon>Spermatophyta</taxon>
        <taxon>Magnoliopsida</taxon>
        <taxon>Liliopsida</taxon>
        <taxon>Acoraceae</taxon>
        <taxon>Acorus</taxon>
    </lineage>
</organism>
<proteinExistence type="predicted"/>
<keyword evidence="2" id="KW-1185">Reference proteome</keyword>
<dbReference type="Proteomes" id="UP001180020">
    <property type="component" value="Unassembled WGS sequence"/>
</dbReference>
<dbReference type="AlphaFoldDB" id="A0AAV9CWX5"/>
<reference evidence="1" key="1">
    <citation type="journal article" date="2023" name="Nat. Commun.">
        <title>Diploid and tetraploid genomes of Acorus and the evolution of monocots.</title>
        <authorList>
            <person name="Ma L."/>
            <person name="Liu K.W."/>
            <person name="Li Z."/>
            <person name="Hsiao Y.Y."/>
            <person name="Qi Y."/>
            <person name="Fu T."/>
            <person name="Tang G.D."/>
            <person name="Zhang D."/>
            <person name="Sun W.H."/>
            <person name="Liu D.K."/>
            <person name="Li Y."/>
            <person name="Chen G.Z."/>
            <person name="Liu X.D."/>
            <person name="Liao X.Y."/>
            <person name="Jiang Y.T."/>
            <person name="Yu X."/>
            <person name="Hao Y."/>
            <person name="Huang J."/>
            <person name="Zhao X.W."/>
            <person name="Ke S."/>
            <person name="Chen Y.Y."/>
            <person name="Wu W.L."/>
            <person name="Hsu J.L."/>
            <person name="Lin Y.F."/>
            <person name="Huang M.D."/>
            <person name="Li C.Y."/>
            <person name="Huang L."/>
            <person name="Wang Z.W."/>
            <person name="Zhao X."/>
            <person name="Zhong W.Y."/>
            <person name="Peng D.H."/>
            <person name="Ahmad S."/>
            <person name="Lan S."/>
            <person name="Zhang J.S."/>
            <person name="Tsai W.C."/>
            <person name="Van de Peer Y."/>
            <person name="Liu Z.J."/>
        </authorList>
    </citation>
    <scope>NUCLEOTIDE SEQUENCE</scope>
    <source>
        <strain evidence="1">CP</strain>
    </source>
</reference>